<feature type="compositionally biased region" description="Polar residues" evidence="9">
    <location>
        <begin position="303"/>
        <end position="327"/>
    </location>
</feature>
<feature type="transmembrane region" description="Helical" evidence="10">
    <location>
        <begin position="129"/>
        <end position="152"/>
    </location>
</feature>
<feature type="compositionally biased region" description="Polar residues" evidence="9">
    <location>
        <begin position="268"/>
        <end position="287"/>
    </location>
</feature>
<protein>
    <recommendedName>
        <fullName evidence="12">Sodium/calcium exchanger membrane region domain-containing protein</fullName>
    </recommendedName>
</protein>
<evidence type="ECO:0000256" key="2">
    <source>
        <dbReference type="ARBA" id="ARBA00022448"/>
    </source>
</evidence>
<evidence type="ECO:0000256" key="8">
    <source>
        <dbReference type="ARBA" id="ARBA00038187"/>
    </source>
</evidence>
<feature type="chain" id="PRO_5043340414" description="Sodium/calcium exchanger membrane region domain-containing protein" evidence="11">
    <location>
        <begin position="26"/>
        <end position="740"/>
    </location>
</feature>
<feature type="domain" description="Sodium/calcium exchanger membrane region" evidence="12">
    <location>
        <begin position="94"/>
        <end position="234"/>
    </location>
</feature>
<gene>
    <name evidence="13" type="ORF">WJX74_010576</name>
</gene>
<feature type="transmembrane region" description="Helical" evidence="10">
    <location>
        <begin position="195"/>
        <end position="214"/>
    </location>
</feature>
<feature type="transmembrane region" description="Helical" evidence="10">
    <location>
        <begin position="530"/>
        <end position="556"/>
    </location>
</feature>
<feature type="transmembrane region" description="Helical" evidence="10">
    <location>
        <begin position="220"/>
        <end position="239"/>
    </location>
</feature>
<dbReference type="InterPro" id="IPR004837">
    <property type="entry name" value="NaCa_Exmemb"/>
</dbReference>
<evidence type="ECO:0000256" key="3">
    <source>
        <dbReference type="ARBA" id="ARBA00022692"/>
    </source>
</evidence>
<dbReference type="EMBL" id="JALJOS010000040">
    <property type="protein sequence ID" value="KAK9821208.1"/>
    <property type="molecule type" value="Genomic_DNA"/>
</dbReference>
<feature type="transmembrane region" description="Helical" evidence="10">
    <location>
        <begin position="576"/>
        <end position="593"/>
    </location>
</feature>
<evidence type="ECO:0000256" key="11">
    <source>
        <dbReference type="SAM" id="SignalP"/>
    </source>
</evidence>
<reference evidence="13 14" key="1">
    <citation type="journal article" date="2024" name="Nat. Commun.">
        <title>Phylogenomics reveals the evolutionary origins of lichenization in chlorophyte algae.</title>
        <authorList>
            <person name="Puginier C."/>
            <person name="Libourel C."/>
            <person name="Otte J."/>
            <person name="Skaloud P."/>
            <person name="Haon M."/>
            <person name="Grisel S."/>
            <person name="Petersen M."/>
            <person name="Berrin J.G."/>
            <person name="Delaux P.M."/>
            <person name="Dal Grande F."/>
            <person name="Keller J."/>
        </authorList>
    </citation>
    <scope>NUCLEOTIDE SEQUENCE [LARGE SCALE GENOMIC DNA]</scope>
    <source>
        <strain evidence="13 14">SAG 2145</strain>
    </source>
</reference>
<comment type="subcellular location">
    <subcellularLocation>
        <location evidence="1">Membrane</location>
        <topology evidence="1">Multi-pass membrane protein</topology>
    </subcellularLocation>
</comment>
<dbReference type="Proteomes" id="UP001438707">
    <property type="component" value="Unassembled WGS sequence"/>
</dbReference>
<keyword evidence="11" id="KW-0732">Signal</keyword>
<sequence>MLLASKVLVTCGILLQLSLAPLASADRPREPALQAVLEEGSCSAAVQQSTWQNQCQYAKEHCTEDAVIPYHTLFFCHAKAYGWVGASFYLAACLFWLLLLFCILGSTSEEFFSPILSQISQEMGLPPRFAGVTLLALGNGAPDLSACIAAVSSGRYRLALGALLGGAMFVGCVVAGSVIVASGGVPARGALMRDMASVIIAISFIGLILASGAVTWLRAGILLALYLTYVVVVLVADLLHRHPWRPWHGWGASDDTADLQVGLLHGSQARQQPSAGRSPWTSETGDTAFQPGVHPLPGDDCTRSTSTSSIELQHTASPEHQLQQHHLSTARAGSWSLEGLAGHLQRPTTVIHPAGQHTRLSEAGPHPAHAHPPRVSRVLAHYAEERGRKPHHGTEHMSSADSLPAGLPWADLHPLAPSPLQLHQSDPGPGPHSPSLRDHAEEVGSIHSSLHGDEESQAVTESAESELDPWLQHVPAPLLMAWDAVGRALSMTEMPIWALRRASIPLLEAECYSRPWFVLSMIGAPLAVLIYLRLFSIIWLAAALTMGVSSALLMAFLTRDDPEVSPPLSLGTSMPIGAAIIAGCGFIVAAMWIDSVASEVVALLDLLGTVSGVDHTVLGLTVLAWGNSLGDLSTNVAMARRGLANMAMTACYAGPMFSMLVGLGIGFMTLLAGRSLPAFPVTLSPMVFAGIIFLLATSSSLLVTGILLKARLPARFGILLLCLYAAYLITSISLALAGAR</sequence>
<evidence type="ECO:0000256" key="4">
    <source>
        <dbReference type="ARBA" id="ARBA00022989"/>
    </source>
</evidence>
<feature type="transmembrane region" description="Helical" evidence="10">
    <location>
        <begin position="714"/>
        <end position="737"/>
    </location>
</feature>
<evidence type="ECO:0000256" key="7">
    <source>
        <dbReference type="ARBA" id="ARBA00023201"/>
    </source>
</evidence>
<evidence type="ECO:0000313" key="14">
    <source>
        <dbReference type="Proteomes" id="UP001438707"/>
    </source>
</evidence>
<dbReference type="Pfam" id="PF01699">
    <property type="entry name" value="Na_Ca_ex"/>
    <property type="match status" value="2"/>
</dbReference>
<keyword evidence="3 10" id="KW-0812">Transmembrane</keyword>
<feature type="region of interest" description="Disordered" evidence="9">
    <location>
        <begin position="388"/>
        <end position="466"/>
    </location>
</feature>
<keyword evidence="2" id="KW-0813">Transport</keyword>
<feature type="transmembrane region" description="Helical" evidence="10">
    <location>
        <begin position="683"/>
        <end position="708"/>
    </location>
</feature>
<accession>A0AAW1QIG2</accession>
<evidence type="ECO:0000256" key="1">
    <source>
        <dbReference type="ARBA" id="ARBA00004141"/>
    </source>
</evidence>
<dbReference type="GO" id="GO:0008324">
    <property type="term" value="F:monoatomic cation transmembrane transporter activity"/>
    <property type="evidence" value="ECO:0007669"/>
    <property type="project" value="TreeGrafter"/>
</dbReference>
<evidence type="ECO:0000259" key="12">
    <source>
        <dbReference type="Pfam" id="PF01699"/>
    </source>
</evidence>
<feature type="transmembrane region" description="Helical" evidence="10">
    <location>
        <begin position="88"/>
        <end position="108"/>
    </location>
</feature>
<evidence type="ECO:0000256" key="10">
    <source>
        <dbReference type="SAM" id="Phobius"/>
    </source>
</evidence>
<dbReference type="AlphaFoldDB" id="A0AAW1QIG2"/>
<keyword evidence="14" id="KW-1185">Reference proteome</keyword>
<keyword evidence="7" id="KW-0406">Ion transport</keyword>
<feature type="transmembrane region" description="Helical" evidence="10">
    <location>
        <begin position="646"/>
        <end position="671"/>
    </location>
</feature>
<feature type="signal peptide" evidence="11">
    <location>
        <begin position="1"/>
        <end position="25"/>
    </location>
</feature>
<keyword evidence="7" id="KW-0739">Sodium transport</keyword>
<feature type="transmembrane region" description="Helical" evidence="10">
    <location>
        <begin position="600"/>
        <end position="626"/>
    </location>
</feature>
<dbReference type="InterPro" id="IPR051359">
    <property type="entry name" value="CaCA_antiporter"/>
</dbReference>
<dbReference type="GO" id="GO:0006814">
    <property type="term" value="P:sodium ion transport"/>
    <property type="evidence" value="ECO:0007669"/>
    <property type="project" value="UniProtKB-KW"/>
</dbReference>
<feature type="domain" description="Sodium/calcium exchanger membrane region" evidence="12">
    <location>
        <begin position="584"/>
        <end position="732"/>
    </location>
</feature>
<dbReference type="Gene3D" id="1.20.1420.30">
    <property type="entry name" value="NCX, central ion-binding region"/>
    <property type="match status" value="2"/>
</dbReference>
<feature type="region of interest" description="Disordered" evidence="9">
    <location>
        <begin position="268"/>
        <end position="329"/>
    </location>
</feature>
<keyword evidence="5" id="KW-0915">Sodium</keyword>
<evidence type="ECO:0000256" key="5">
    <source>
        <dbReference type="ARBA" id="ARBA00023053"/>
    </source>
</evidence>
<proteinExistence type="inferred from homology"/>
<comment type="similarity">
    <text evidence="8">Belongs to the Ca(2+):cation antiporter (CaCA) (TC 2.A.19) family. Cation/calcium exchanger (CCX) subfamily.</text>
</comment>
<feature type="compositionally biased region" description="Basic and acidic residues" evidence="9">
    <location>
        <begin position="435"/>
        <end position="454"/>
    </location>
</feature>
<dbReference type="GO" id="GO:0016020">
    <property type="term" value="C:membrane"/>
    <property type="evidence" value="ECO:0007669"/>
    <property type="project" value="UniProtKB-SubCell"/>
</dbReference>
<feature type="transmembrane region" description="Helical" evidence="10">
    <location>
        <begin position="158"/>
        <end position="183"/>
    </location>
</feature>
<organism evidence="13 14">
    <name type="scientific">Apatococcus lobatus</name>
    <dbReference type="NCBI Taxonomy" id="904363"/>
    <lineage>
        <taxon>Eukaryota</taxon>
        <taxon>Viridiplantae</taxon>
        <taxon>Chlorophyta</taxon>
        <taxon>core chlorophytes</taxon>
        <taxon>Trebouxiophyceae</taxon>
        <taxon>Chlorellales</taxon>
        <taxon>Chlorellaceae</taxon>
        <taxon>Apatococcus</taxon>
    </lineage>
</organism>
<evidence type="ECO:0000256" key="6">
    <source>
        <dbReference type="ARBA" id="ARBA00023136"/>
    </source>
</evidence>
<dbReference type="PANTHER" id="PTHR12266:SF0">
    <property type="entry name" value="MITOCHONDRIAL SODIUM_CALCIUM EXCHANGER PROTEIN"/>
    <property type="match status" value="1"/>
</dbReference>
<keyword evidence="6 10" id="KW-0472">Membrane</keyword>
<name>A0AAW1QIG2_9CHLO</name>
<evidence type="ECO:0000313" key="13">
    <source>
        <dbReference type="EMBL" id="KAK9821208.1"/>
    </source>
</evidence>
<comment type="caution">
    <text evidence="13">The sequence shown here is derived from an EMBL/GenBank/DDBJ whole genome shotgun (WGS) entry which is preliminary data.</text>
</comment>
<dbReference type="InterPro" id="IPR044880">
    <property type="entry name" value="NCX_ion-bd_dom_sf"/>
</dbReference>
<dbReference type="PANTHER" id="PTHR12266">
    <property type="entry name" value="NA+/CA2+ K+ INDEPENDENT EXCHANGER"/>
    <property type="match status" value="1"/>
</dbReference>
<evidence type="ECO:0000256" key="9">
    <source>
        <dbReference type="SAM" id="MobiDB-lite"/>
    </source>
</evidence>
<keyword evidence="4 10" id="KW-1133">Transmembrane helix</keyword>